<dbReference type="GO" id="GO:0008176">
    <property type="term" value="F:tRNA (guanine(46)-N7)-methyltransferase activity"/>
    <property type="evidence" value="ECO:0007669"/>
    <property type="project" value="UniProtKB-EC"/>
</dbReference>
<dbReference type="SUPFAM" id="SSF53335">
    <property type="entry name" value="S-adenosyl-L-methionine-dependent methyltransferases"/>
    <property type="match status" value="1"/>
</dbReference>
<feature type="compositionally biased region" description="Pro residues" evidence="7">
    <location>
        <begin position="1"/>
        <end position="10"/>
    </location>
</feature>
<dbReference type="NCBIfam" id="TIGR00091">
    <property type="entry name" value="tRNA (guanosine(46)-N7)-methyltransferase TrmB"/>
    <property type="match status" value="1"/>
</dbReference>
<reference evidence="8" key="1">
    <citation type="submission" date="2013-12" db="EMBL/GenBank/DDBJ databases">
        <title>The Genome Sequence of Aphanomyces astaci APO3.</title>
        <authorList>
            <consortium name="The Broad Institute Genomics Platform"/>
            <person name="Russ C."/>
            <person name="Tyler B."/>
            <person name="van West P."/>
            <person name="Dieguez-Uribeondo J."/>
            <person name="Young S.K."/>
            <person name="Zeng Q."/>
            <person name="Gargeya S."/>
            <person name="Fitzgerald M."/>
            <person name="Abouelleil A."/>
            <person name="Alvarado L."/>
            <person name="Chapman S.B."/>
            <person name="Gainer-Dewar J."/>
            <person name="Goldberg J."/>
            <person name="Griggs A."/>
            <person name="Gujja S."/>
            <person name="Hansen M."/>
            <person name="Howarth C."/>
            <person name="Imamovic A."/>
            <person name="Ireland A."/>
            <person name="Larimer J."/>
            <person name="McCowan C."/>
            <person name="Murphy C."/>
            <person name="Pearson M."/>
            <person name="Poon T.W."/>
            <person name="Priest M."/>
            <person name="Roberts A."/>
            <person name="Saif S."/>
            <person name="Shea T."/>
            <person name="Sykes S."/>
            <person name="Wortman J."/>
            <person name="Nusbaum C."/>
            <person name="Birren B."/>
        </authorList>
    </citation>
    <scope>NUCLEOTIDE SEQUENCE [LARGE SCALE GENOMIC DNA]</scope>
    <source>
        <strain evidence="8">APO3</strain>
    </source>
</reference>
<evidence type="ECO:0000256" key="2">
    <source>
        <dbReference type="ARBA" id="ARBA00011977"/>
    </source>
</evidence>
<dbReference type="GeneID" id="20808783"/>
<dbReference type="Pfam" id="PF02390">
    <property type="entry name" value="Methyltransf_4"/>
    <property type="match status" value="1"/>
</dbReference>
<dbReference type="AlphaFoldDB" id="W4GLG5"/>
<dbReference type="PANTHER" id="PTHR23417:SF21">
    <property type="entry name" value="TRNA (GUANINE-N(7)-)-METHYLTRANSFERASE"/>
    <property type="match status" value="1"/>
</dbReference>
<dbReference type="OrthoDB" id="47276at2759"/>
<dbReference type="EMBL" id="KI913126">
    <property type="protein sequence ID" value="ETV80525.1"/>
    <property type="molecule type" value="Genomic_DNA"/>
</dbReference>
<evidence type="ECO:0000256" key="4">
    <source>
        <dbReference type="ARBA" id="ARBA00022679"/>
    </source>
</evidence>
<gene>
    <name evidence="8" type="ORF">H257_06787</name>
</gene>
<evidence type="ECO:0000256" key="1">
    <source>
        <dbReference type="ARBA" id="ARBA00000142"/>
    </source>
</evidence>
<keyword evidence="6" id="KW-0819">tRNA processing</keyword>
<name>W4GLG5_APHAT</name>
<protein>
    <recommendedName>
        <fullName evidence="2">tRNA (guanine(46)-N(7))-methyltransferase</fullName>
        <ecNumber evidence="2">2.1.1.33</ecNumber>
    </recommendedName>
</protein>
<dbReference type="STRING" id="112090.W4GLG5"/>
<organism evidence="8">
    <name type="scientific">Aphanomyces astaci</name>
    <name type="common">Crayfish plague agent</name>
    <dbReference type="NCBI Taxonomy" id="112090"/>
    <lineage>
        <taxon>Eukaryota</taxon>
        <taxon>Sar</taxon>
        <taxon>Stramenopiles</taxon>
        <taxon>Oomycota</taxon>
        <taxon>Saprolegniomycetes</taxon>
        <taxon>Saprolegniales</taxon>
        <taxon>Verrucalvaceae</taxon>
        <taxon>Aphanomyces</taxon>
    </lineage>
</organism>
<dbReference type="GO" id="GO:0043527">
    <property type="term" value="C:tRNA methyltransferase complex"/>
    <property type="evidence" value="ECO:0007669"/>
    <property type="project" value="TreeGrafter"/>
</dbReference>
<comment type="catalytic activity">
    <reaction evidence="1">
        <text>guanosine(46) in tRNA + S-adenosyl-L-methionine = N(7)-methylguanosine(46) in tRNA + S-adenosyl-L-homocysteine</text>
        <dbReference type="Rhea" id="RHEA:42708"/>
        <dbReference type="Rhea" id="RHEA-COMP:10188"/>
        <dbReference type="Rhea" id="RHEA-COMP:10189"/>
        <dbReference type="ChEBI" id="CHEBI:57856"/>
        <dbReference type="ChEBI" id="CHEBI:59789"/>
        <dbReference type="ChEBI" id="CHEBI:74269"/>
        <dbReference type="ChEBI" id="CHEBI:74480"/>
        <dbReference type="EC" id="2.1.1.33"/>
    </reaction>
</comment>
<dbReference type="EC" id="2.1.1.33" evidence="2"/>
<feature type="region of interest" description="Disordered" evidence="7">
    <location>
        <begin position="1"/>
        <end position="25"/>
    </location>
</feature>
<keyword evidence="5" id="KW-0949">S-adenosyl-L-methionine</keyword>
<evidence type="ECO:0000256" key="7">
    <source>
        <dbReference type="SAM" id="MobiDB-lite"/>
    </source>
</evidence>
<dbReference type="VEuPathDB" id="FungiDB:H257_06787"/>
<dbReference type="PROSITE" id="PS51625">
    <property type="entry name" value="SAM_MT_TRMB"/>
    <property type="match status" value="1"/>
</dbReference>
<evidence type="ECO:0000256" key="6">
    <source>
        <dbReference type="ARBA" id="ARBA00022694"/>
    </source>
</evidence>
<evidence type="ECO:0000313" key="8">
    <source>
        <dbReference type="EMBL" id="ETV80525.1"/>
    </source>
</evidence>
<dbReference type="HAMAP" id="MF_01057">
    <property type="entry name" value="tRNA_methyltr_TrmB"/>
    <property type="match status" value="1"/>
</dbReference>
<evidence type="ECO:0000256" key="5">
    <source>
        <dbReference type="ARBA" id="ARBA00022691"/>
    </source>
</evidence>
<accession>W4GLG5</accession>
<proteinExistence type="inferred from homology"/>
<dbReference type="InterPro" id="IPR003358">
    <property type="entry name" value="tRNA_(Gua-N-7)_MeTrfase_Trmb"/>
</dbReference>
<keyword evidence="4 8" id="KW-0808">Transferase</keyword>
<dbReference type="Gene3D" id="3.40.50.150">
    <property type="entry name" value="Vaccinia Virus protein VP39"/>
    <property type="match status" value="1"/>
</dbReference>
<evidence type="ECO:0000256" key="3">
    <source>
        <dbReference type="ARBA" id="ARBA00022603"/>
    </source>
</evidence>
<dbReference type="InterPro" id="IPR029063">
    <property type="entry name" value="SAM-dependent_MTases_sf"/>
</dbReference>
<dbReference type="RefSeq" id="XP_009830449.1">
    <property type="nucleotide sequence ID" value="XM_009832147.1"/>
</dbReference>
<sequence length="361" mass="40091">MSDPQKPPPYSSAVPPSQGQPVMGQPLAVDQYGRPIVDQFGRPIAAVPVSVDQFGRPINTIPVVQAQLPPARVVANNANIRRDAQGNALCNKCSAPYPLPNGATSWRCRQCSEFNNASVIMLRLLFRRRRRCLVGPLNAAASFSTKPSVRVRQHVNPLAQRYQEPITLPDWTAIFPPPPAKVHLDIGCARAQYLMKLAAIHPDTCFLGVEIREPLVVEALERMKVLGLPNAHVLHGNMNVHLDAIVASLTPEYTIGSVSIFHPDPWMKKRHVKRRVVNDAFVADLARVLPPSTPIFVQTDVRDLFEYMVETFQDHPDLYIHDNTSQDTNAMGMPTDRESAVVAEFGDIYRTTFRTKASTLA</sequence>
<keyword evidence="3 8" id="KW-0489">Methyltransferase</keyword>
<dbReference type="InterPro" id="IPR055361">
    <property type="entry name" value="tRNA_methyltr_TrmB_bact"/>
</dbReference>
<dbReference type="PANTHER" id="PTHR23417">
    <property type="entry name" value="3-DEOXY-D-MANNO-OCTULOSONIC-ACID TRANSFERASE/TRNA GUANINE-N 7 - -METHYLTRANSFERASE"/>
    <property type="match status" value="1"/>
</dbReference>